<evidence type="ECO:0000256" key="3">
    <source>
        <dbReference type="ARBA" id="ARBA00034474"/>
    </source>
</evidence>
<evidence type="ECO:0000313" key="7">
    <source>
        <dbReference type="Proteomes" id="UP000249467"/>
    </source>
</evidence>
<dbReference type="InterPro" id="IPR004207">
    <property type="entry name" value="Fd_thioredoxin_Rdtase_alpha"/>
</dbReference>
<accession>A0A2W4WCC5</accession>
<feature type="domain" description="Ferredoxin thioredoxin reductase alpha chain" evidence="5">
    <location>
        <begin position="3"/>
        <end position="69"/>
    </location>
</feature>
<gene>
    <name evidence="6" type="ORF">DCF19_07865</name>
</gene>
<dbReference type="AlphaFoldDB" id="A0A2W4WCC5"/>
<proteinExistence type="inferred from homology"/>
<dbReference type="GO" id="GO:0016491">
    <property type="term" value="F:oxidoreductase activity"/>
    <property type="evidence" value="ECO:0007669"/>
    <property type="project" value="UniProtKB-KW"/>
</dbReference>
<dbReference type="SUPFAM" id="SSF50090">
    <property type="entry name" value="Electron transport accessory proteins"/>
    <property type="match status" value="1"/>
</dbReference>
<dbReference type="Pfam" id="PF02941">
    <property type="entry name" value="FeThRed_A"/>
    <property type="match status" value="1"/>
</dbReference>
<evidence type="ECO:0000256" key="1">
    <source>
        <dbReference type="ARBA" id="ARBA00023002"/>
    </source>
</evidence>
<dbReference type="Proteomes" id="UP000249467">
    <property type="component" value="Unassembled WGS sequence"/>
</dbReference>
<organism evidence="6 7">
    <name type="scientific">Pseudanabaena frigida</name>
    <dbReference type="NCBI Taxonomy" id="945775"/>
    <lineage>
        <taxon>Bacteria</taxon>
        <taxon>Bacillati</taxon>
        <taxon>Cyanobacteriota</taxon>
        <taxon>Cyanophyceae</taxon>
        <taxon>Pseudanabaenales</taxon>
        <taxon>Pseudanabaenaceae</taxon>
        <taxon>Pseudanabaena</taxon>
    </lineage>
</organism>
<sequence length="74" mass="8474">MKVGDRVRVKAPLSIFHHPEHKGKAFDISGLEGEIVRVHKEWNGRPISPNYPYEVRFTPKFVTHLGEHEIEAAS</sequence>
<dbReference type="GO" id="GO:0015979">
    <property type="term" value="P:photosynthesis"/>
    <property type="evidence" value="ECO:0007669"/>
    <property type="project" value="InterPro"/>
</dbReference>
<dbReference type="InterPro" id="IPR044166">
    <property type="entry name" value="FTRV"/>
</dbReference>
<dbReference type="InterPro" id="IPR008990">
    <property type="entry name" value="Elect_transpt_acc-like_dom_sf"/>
</dbReference>
<comment type="similarity">
    <text evidence="4">Belongs to the ferredoxin thioredoxin reductase alpha subunit family.</text>
</comment>
<dbReference type="PANTHER" id="PTHR46937">
    <property type="entry name" value="FERREDOXIN-THIOREDOXIN REDUCTASE, VARIABLE CHAIN"/>
    <property type="match status" value="1"/>
</dbReference>
<dbReference type="EMBL" id="QBML01000008">
    <property type="protein sequence ID" value="PZO42150.1"/>
    <property type="molecule type" value="Genomic_DNA"/>
</dbReference>
<evidence type="ECO:0000256" key="2">
    <source>
        <dbReference type="ARBA" id="ARBA00026011"/>
    </source>
</evidence>
<dbReference type="Gene3D" id="2.30.30.50">
    <property type="match status" value="1"/>
</dbReference>
<keyword evidence="1" id="KW-0560">Oxidoreductase</keyword>
<evidence type="ECO:0000256" key="4">
    <source>
        <dbReference type="ARBA" id="ARBA00034490"/>
    </source>
</evidence>
<dbReference type="PANTHER" id="PTHR46937:SF4">
    <property type="entry name" value="FERREDOXIN-THIOREDOXIN REDUCTASE SUBUNIT A1, CHLOROPLASTIC"/>
    <property type="match status" value="1"/>
</dbReference>
<protein>
    <submittedName>
        <fullName evidence="6">Ferredoxin--nitrite reductase</fullName>
    </submittedName>
</protein>
<comment type="function">
    <text evidence="3">Variable subunit of the ferredoxin-thioredoxin reductase (FTR), which catalyzes the two-electron reduction of thioredoxins by the electrons provided by reduced ferredoxin.</text>
</comment>
<evidence type="ECO:0000259" key="5">
    <source>
        <dbReference type="Pfam" id="PF02941"/>
    </source>
</evidence>
<reference evidence="6 7" key="1">
    <citation type="submission" date="2018-04" db="EMBL/GenBank/DDBJ databases">
        <authorList>
            <person name="Go L.Y."/>
            <person name="Mitchell J.A."/>
        </authorList>
    </citation>
    <scope>NUCLEOTIDE SEQUENCE [LARGE SCALE GENOMIC DNA]</scope>
    <source>
        <strain evidence="6">ULC066bin1</strain>
    </source>
</reference>
<name>A0A2W4WCC5_9CYAN</name>
<reference evidence="6 7" key="2">
    <citation type="submission" date="2018-06" db="EMBL/GenBank/DDBJ databases">
        <title>Metagenomic assembly of (sub)arctic Cyanobacteria and their associated microbiome from non-axenic cultures.</title>
        <authorList>
            <person name="Baurain D."/>
        </authorList>
    </citation>
    <scope>NUCLEOTIDE SEQUENCE [LARGE SCALE GENOMIC DNA]</scope>
    <source>
        <strain evidence="6">ULC066bin1</strain>
    </source>
</reference>
<comment type="subunit">
    <text evidence="2">Heterodimer of subunit A (variable subunit) and subunit B (catalytic subunit). Heterodimeric FTR forms a complex with ferredoxin and thioredoxin.</text>
</comment>
<comment type="caution">
    <text evidence="6">The sequence shown here is derived from an EMBL/GenBank/DDBJ whole genome shotgun (WGS) entry which is preliminary data.</text>
</comment>
<evidence type="ECO:0000313" key="6">
    <source>
        <dbReference type="EMBL" id="PZO42150.1"/>
    </source>
</evidence>